<reference evidence="5 6" key="1">
    <citation type="submission" date="2018-11" db="EMBL/GenBank/DDBJ databases">
        <title>Mesobaculum littorinae gen. nov., sp. nov., isolated from Littorina scabra that represents a novel genus of the order Rhodobacteraceae.</title>
        <authorList>
            <person name="Li F."/>
        </authorList>
    </citation>
    <scope>NUCLEOTIDE SEQUENCE [LARGE SCALE GENOMIC DNA]</scope>
    <source>
        <strain evidence="5 6">M0103</strain>
    </source>
</reference>
<evidence type="ECO:0000256" key="3">
    <source>
        <dbReference type="ARBA" id="ARBA00023163"/>
    </source>
</evidence>
<dbReference type="InterPro" id="IPR000595">
    <property type="entry name" value="cNMP-bd_dom"/>
</dbReference>
<gene>
    <name evidence="5" type="ORF">EKE94_05930</name>
</gene>
<dbReference type="CDD" id="cd00038">
    <property type="entry name" value="CAP_ED"/>
    <property type="match status" value="1"/>
</dbReference>
<protein>
    <submittedName>
        <fullName evidence="5">Crp/Fnr family transcriptional regulator</fullName>
    </submittedName>
</protein>
<evidence type="ECO:0000313" key="6">
    <source>
        <dbReference type="Proteomes" id="UP000285908"/>
    </source>
</evidence>
<organism evidence="5 6">
    <name type="scientific">Mesobaculum littorinae</name>
    <dbReference type="NCBI Taxonomy" id="2486419"/>
    <lineage>
        <taxon>Bacteria</taxon>
        <taxon>Pseudomonadati</taxon>
        <taxon>Pseudomonadota</taxon>
        <taxon>Alphaproteobacteria</taxon>
        <taxon>Rhodobacterales</taxon>
        <taxon>Roseobacteraceae</taxon>
        <taxon>Mesobaculum</taxon>
    </lineage>
</organism>
<evidence type="ECO:0000256" key="2">
    <source>
        <dbReference type="ARBA" id="ARBA00023125"/>
    </source>
</evidence>
<comment type="caution">
    <text evidence="5">The sequence shown here is derived from an EMBL/GenBank/DDBJ whole genome shotgun (WGS) entry which is preliminary data.</text>
</comment>
<dbReference type="Gene3D" id="2.60.120.10">
    <property type="entry name" value="Jelly Rolls"/>
    <property type="match status" value="1"/>
</dbReference>
<dbReference type="RefSeq" id="WP_127905690.1">
    <property type="nucleotide sequence ID" value="NZ_RQXX01000002.1"/>
</dbReference>
<dbReference type="PANTHER" id="PTHR24567">
    <property type="entry name" value="CRP FAMILY TRANSCRIPTIONAL REGULATORY PROTEIN"/>
    <property type="match status" value="1"/>
</dbReference>
<keyword evidence="6" id="KW-1185">Reference proteome</keyword>
<accession>A0A438AIN4</accession>
<dbReference type="InterPro" id="IPR036390">
    <property type="entry name" value="WH_DNA-bd_sf"/>
</dbReference>
<dbReference type="Pfam" id="PF13545">
    <property type="entry name" value="HTH_Crp_2"/>
    <property type="match status" value="1"/>
</dbReference>
<dbReference type="InterPro" id="IPR018490">
    <property type="entry name" value="cNMP-bd_dom_sf"/>
</dbReference>
<evidence type="ECO:0000313" key="5">
    <source>
        <dbReference type="EMBL" id="RVV98457.1"/>
    </source>
</evidence>
<dbReference type="OrthoDB" id="7584044at2"/>
<dbReference type="GO" id="GO:0003700">
    <property type="term" value="F:DNA-binding transcription factor activity"/>
    <property type="evidence" value="ECO:0007669"/>
    <property type="project" value="TreeGrafter"/>
</dbReference>
<dbReference type="SMART" id="SM00419">
    <property type="entry name" value="HTH_CRP"/>
    <property type="match status" value="1"/>
</dbReference>
<evidence type="ECO:0000259" key="4">
    <source>
        <dbReference type="PROSITE" id="PS51063"/>
    </source>
</evidence>
<dbReference type="PROSITE" id="PS51063">
    <property type="entry name" value="HTH_CRP_2"/>
    <property type="match status" value="1"/>
</dbReference>
<dbReference type="GO" id="GO:0003677">
    <property type="term" value="F:DNA binding"/>
    <property type="evidence" value="ECO:0007669"/>
    <property type="project" value="UniProtKB-KW"/>
</dbReference>
<dbReference type="SUPFAM" id="SSF51206">
    <property type="entry name" value="cAMP-binding domain-like"/>
    <property type="match status" value="1"/>
</dbReference>
<proteinExistence type="predicted"/>
<dbReference type="InterPro" id="IPR036388">
    <property type="entry name" value="WH-like_DNA-bd_sf"/>
</dbReference>
<dbReference type="InterPro" id="IPR050397">
    <property type="entry name" value="Env_Response_Regulators"/>
</dbReference>
<dbReference type="SUPFAM" id="SSF46785">
    <property type="entry name" value="Winged helix' DNA-binding domain"/>
    <property type="match status" value="1"/>
</dbReference>
<dbReference type="InterPro" id="IPR012318">
    <property type="entry name" value="HTH_CRP"/>
</dbReference>
<feature type="domain" description="HTH crp-type" evidence="4">
    <location>
        <begin position="173"/>
        <end position="247"/>
    </location>
</feature>
<dbReference type="CDD" id="cd00092">
    <property type="entry name" value="HTH_CRP"/>
    <property type="match status" value="1"/>
</dbReference>
<dbReference type="Gene3D" id="1.10.10.10">
    <property type="entry name" value="Winged helix-like DNA-binding domain superfamily/Winged helix DNA-binding domain"/>
    <property type="match status" value="1"/>
</dbReference>
<keyword evidence="3" id="KW-0804">Transcription</keyword>
<dbReference type="AlphaFoldDB" id="A0A438AIN4"/>
<dbReference type="Proteomes" id="UP000285908">
    <property type="component" value="Unassembled WGS sequence"/>
</dbReference>
<name>A0A438AIN4_9RHOB</name>
<dbReference type="GO" id="GO:0005829">
    <property type="term" value="C:cytosol"/>
    <property type="evidence" value="ECO:0007669"/>
    <property type="project" value="TreeGrafter"/>
</dbReference>
<keyword evidence="1" id="KW-0805">Transcription regulation</keyword>
<dbReference type="Pfam" id="PF00027">
    <property type="entry name" value="cNMP_binding"/>
    <property type="match status" value="1"/>
</dbReference>
<evidence type="ECO:0000256" key="1">
    <source>
        <dbReference type="ARBA" id="ARBA00023015"/>
    </source>
</evidence>
<dbReference type="PANTHER" id="PTHR24567:SF26">
    <property type="entry name" value="REGULATORY PROTEIN YEIL"/>
    <property type="match status" value="1"/>
</dbReference>
<dbReference type="InterPro" id="IPR014710">
    <property type="entry name" value="RmlC-like_jellyroll"/>
</dbReference>
<sequence length="284" mass="31840">MVEWRLPVSALTEEPETMRDTTNAPSDAQKSCFAHRLERYIDLSNSEAEFVASIEKPETRIAPGGTILSRGMHSERIFVLKSGWAAVRTEQVNGRSQILRIFLPGELIGLPEIGSMTVVHNTVAMTECVVCPMPLDRMSDIYLHEPRLAALLTAIVSLDQIALRERLALMALGTARERLANLLVDLHARLMVANPDIGRRFRLPLRQTDLAEALGLSPVYVSRLLSDFVTEGLIEIDRPYIRLLDRAQLDVLARYVNRYDELDMTWFPPIAPDEKVTAEGATHA</sequence>
<keyword evidence="2" id="KW-0238">DNA-binding</keyword>
<dbReference type="EMBL" id="RQXX01000002">
    <property type="protein sequence ID" value="RVV98457.1"/>
    <property type="molecule type" value="Genomic_DNA"/>
</dbReference>